<protein>
    <submittedName>
        <fullName evidence="1">Uncharacterized protein</fullName>
    </submittedName>
</protein>
<organism evidence="1 2">
    <name type="scientific">Phragmitibacter flavus</name>
    <dbReference type="NCBI Taxonomy" id="2576071"/>
    <lineage>
        <taxon>Bacteria</taxon>
        <taxon>Pseudomonadati</taxon>
        <taxon>Verrucomicrobiota</taxon>
        <taxon>Verrucomicrobiia</taxon>
        <taxon>Verrucomicrobiales</taxon>
        <taxon>Verrucomicrobiaceae</taxon>
        <taxon>Phragmitibacter</taxon>
    </lineage>
</organism>
<dbReference type="AlphaFoldDB" id="A0A5R8K8X6"/>
<dbReference type="Proteomes" id="UP000306196">
    <property type="component" value="Unassembled WGS sequence"/>
</dbReference>
<name>A0A5R8K8X6_9BACT</name>
<reference evidence="1 2" key="1">
    <citation type="submission" date="2019-05" db="EMBL/GenBank/DDBJ databases">
        <title>Verrucobacter flavum gen. nov., sp. nov. a new member of the family Verrucomicrobiaceae.</title>
        <authorList>
            <person name="Szuroczki S."/>
            <person name="Abbaszade G."/>
            <person name="Szabo A."/>
            <person name="Felfoldi T."/>
            <person name="Schumann P."/>
            <person name="Boka K."/>
            <person name="Keki Z."/>
            <person name="Toumi M."/>
            <person name="Toth E."/>
        </authorList>
    </citation>
    <scope>NUCLEOTIDE SEQUENCE [LARGE SCALE GENOMIC DNA]</scope>
    <source>
        <strain evidence="1 2">MG-N-17</strain>
    </source>
</reference>
<dbReference type="OrthoDB" id="7722337at2"/>
<keyword evidence="2" id="KW-1185">Reference proteome</keyword>
<dbReference type="EMBL" id="VAUV01000019">
    <property type="protein sequence ID" value="TLD68777.1"/>
    <property type="molecule type" value="Genomic_DNA"/>
</dbReference>
<dbReference type="RefSeq" id="WP_138088238.1">
    <property type="nucleotide sequence ID" value="NZ_VAUV01000019.1"/>
</dbReference>
<evidence type="ECO:0000313" key="2">
    <source>
        <dbReference type="Proteomes" id="UP000306196"/>
    </source>
</evidence>
<gene>
    <name evidence="1" type="ORF">FEM03_20805</name>
</gene>
<sequence>MNIVTYLIMGLVLTSFGLPMMAQSETRKSEIIGAVGEQADDALFSVHQAVNALADGWVNKTFEEKQALELATSYRGSAELVDGLVKGKSEDVKRTSGLLVKQATALEAWIKIGDEALAETYRKLKEQADAAMAGGAEMGPEMGATVAQGETIELKIVKSVAPGGKEGDLGTMTVTRKSKELPLEVKWAYADGGSDQGLCVPFPNSGEMAVFYGEGVKSVHIFKIDGKNITGCWASVEGNPKIRSIRLTQADNVNDYDIVGVEGGKFSVMAFKGGMASVTWKFKGGLEVSGIGVWKGDYLAAIDVEPKAKAGVLLYSMAPDGKTATCRWIMNDVSGVGEETLEVTAMSPNFLTGGGSPTVTATAGNVRDEVRQIAEQLRENLGNAVQYRPSTSQINAISATLNDAELLRAYVEEVYTQIPSTGPAAKPGQNEILVEGPDLKDLPGGYTQKIKHFRPGTDIYRFKYVAPGQDIGMSYDGLIKVKDQWIFIPKAWRAFK</sequence>
<comment type="caution">
    <text evidence="1">The sequence shown here is derived from an EMBL/GenBank/DDBJ whole genome shotgun (WGS) entry which is preliminary data.</text>
</comment>
<accession>A0A5R8K8X6</accession>
<proteinExistence type="predicted"/>
<evidence type="ECO:0000313" key="1">
    <source>
        <dbReference type="EMBL" id="TLD68777.1"/>
    </source>
</evidence>